<evidence type="ECO:0000313" key="1">
    <source>
        <dbReference type="EMBL" id="KAI3790506.1"/>
    </source>
</evidence>
<comment type="caution">
    <text evidence="1">The sequence shown here is derived from an EMBL/GenBank/DDBJ whole genome shotgun (WGS) entry which is preliminary data.</text>
</comment>
<organism evidence="1 2">
    <name type="scientific">Cichorium intybus</name>
    <name type="common">Chicory</name>
    <dbReference type="NCBI Taxonomy" id="13427"/>
    <lineage>
        <taxon>Eukaryota</taxon>
        <taxon>Viridiplantae</taxon>
        <taxon>Streptophyta</taxon>
        <taxon>Embryophyta</taxon>
        <taxon>Tracheophyta</taxon>
        <taxon>Spermatophyta</taxon>
        <taxon>Magnoliopsida</taxon>
        <taxon>eudicotyledons</taxon>
        <taxon>Gunneridae</taxon>
        <taxon>Pentapetalae</taxon>
        <taxon>asterids</taxon>
        <taxon>campanulids</taxon>
        <taxon>Asterales</taxon>
        <taxon>Asteraceae</taxon>
        <taxon>Cichorioideae</taxon>
        <taxon>Cichorieae</taxon>
        <taxon>Cichoriinae</taxon>
        <taxon>Cichorium</taxon>
    </lineage>
</organism>
<reference evidence="1 2" key="2">
    <citation type="journal article" date="2022" name="Mol. Ecol. Resour.">
        <title>The genomes of chicory, endive, great burdock and yacon provide insights into Asteraceae paleo-polyploidization history and plant inulin production.</title>
        <authorList>
            <person name="Fan W."/>
            <person name="Wang S."/>
            <person name="Wang H."/>
            <person name="Wang A."/>
            <person name="Jiang F."/>
            <person name="Liu H."/>
            <person name="Zhao H."/>
            <person name="Xu D."/>
            <person name="Zhang Y."/>
        </authorList>
    </citation>
    <scope>NUCLEOTIDE SEQUENCE [LARGE SCALE GENOMIC DNA]</scope>
    <source>
        <strain evidence="2">cv. Punajuju</strain>
        <tissue evidence="1">Leaves</tissue>
    </source>
</reference>
<proteinExistence type="predicted"/>
<name>A0ACB9H4R9_CICIN</name>
<dbReference type="Proteomes" id="UP001055811">
    <property type="component" value="Linkage Group LG01"/>
</dbReference>
<sequence length="360" mass="38950">MEKKKLNEIVQVEIEDRSFEVGVVEYEDEPWFPFVFENEKEPYESESDAKSGFDGISDDENGNDSIDEDNEHFMDEHNNEGKLIEDMEYEDGEIRPDDDGDNPTSPSPPAVGDPVGADDLIAGESLKPVAGGDPNSSAGTLDSERLRDCFEKGEYEPTLGNPVRGNVNVNGIFGTVRGDVDISTQEMLFGLDTVITTTQSEPTNVPLNLAQLGCFGPFPSVVSTPLAVNSSPLTGDEPTMCRTSVKRKRCHRSSSGEKFSPIKLFPDLAPDREYSPRNIQSSSCTAKFSNQVNTTANRITPNCPVPDPTIAVIPRSVPSLAGNEIDATAVVGAIIGFDIQPDNPVLVEVLSGNGEQAGHR</sequence>
<dbReference type="EMBL" id="CM042009">
    <property type="protein sequence ID" value="KAI3790506.1"/>
    <property type="molecule type" value="Genomic_DNA"/>
</dbReference>
<gene>
    <name evidence="1" type="ORF">L2E82_03597</name>
</gene>
<accession>A0ACB9H4R9</accession>
<reference evidence="2" key="1">
    <citation type="journal article" date="2022" name="Mol. Ecol. Resour.">
        <title>The genomes of chicory, endive, great burdock and yacon provide insights into Asteraceae palaeo-polyploidization history and plant inulin production.</title>
        <authorList>
            <person name="Fan W."/>
            <person name="Wang S."/>
            <person name="Wang H."/>
            <person name="Wang A."/>
            <person name="Jiang F."/>
            <person name="Liu H."/>
            <person name="Zhao H."/>
            <person name="Xu D."/>
            <person name="Zhang Y."/>
        </authorList>
    </citation>
    <scope>NUCLEOTIDE SEQUENCE [LARGE SCALE GENOMIC DNA]</scope>
    <source>
        <strain evidence="2">cv. Punajuju</strain>
    </source>
</reference>
<evidence type="ECO:0000313" key="2">
    <source>
        <dbReference type="Proteomes" id="UP001055811"/>
    </source>
</evidence>
<protein>
    <submittedName>
        <fullName evidence="1">Uncharacterized protein</fullName>
    </submittedName>
</protein>
<keyword evidence="2" id="KW-1185">Reference proteome</keyword>